<reference evidence="1" key="2">
    <citation type="submission" date="2013-04" db="UniProtKB">
        <authorList>
            <consortium name="EnsemblPlants"/>
        </authorList>
    </citation>
    <scope>IDENTIFICATION</scope>
</reference>
<dbReference type="EnsemblPlants" id="OB08G16860.1">
    <property type="protein sequence ID" value="OB08G16860.1"/>
    <property type="gene ID" value="OB08G16860"/>
</dbReference>
<evidence type="ECO:0000313" key="2">
    <source>
        <dbReference type="Proteomes" id="UP000006038"/>
    </source>
</evidence>
<sequence length="180" mass="19808">MLAITQYLFLTTLTSLIQYFFLTDLDKSASTMRTLVVCGEQCRLCRVSTGPARFQVGRPQSLQRGQATLPHGKWARGYRVRVGPPRPSCSGAVTVAVPRPYSRGALRYLRLPYGNRANGYRGSGRDVMRRGGSGFFDSGDKQTEQVVFSASSGNHAINKRVLSTSQPTASDLKTRVKTTK</sequence>
<accession>J3MRF7</accession>
<dbReference type="Gramene" id="OB08G16860.1">
    <property type="protein sequence ID" value="OB08G16860.1"/>
    <property type="gene ID" value="OB08G16860"/>
</dbReference>
<evidence type="ECO:0000313" key="1">
    <source>
        <dbReference type="EnsemblPlants" id="OB08G16860.1"/>
    </source>
</evidence>
<organism evidence="1">
    <name type="scientific">Oryza brachyantha</name>
    <name type="common">malo sina</name>
    <dbReference type="NCBI Taxonomy" id="4533"/>
    <lineage>
        <taxon>Eukaryota</taxon>
        <taxon>Viridiplantae</taxon>
        <taxon>Streptophyta</taxon>
        <taxon>Embryophyta</taxon>
        <taxon>Tracheophyta</taxon>
        <taxon>Spermatophyta</taxon>
        <taxon>Magnoliopsida</taxon>
        <taxon>Liliopsida</taxon>
        <taxon>Poales</taxon>
        <taxon>Poaceae</taxon>
        <taxon>BOP clade</taxon>
        <taxon>Oryzoideae</taxon>
        <taxon>Oryzeae</taxon>
        <taxon>Oryzinae</taxon>
        <taxon>Oryza</taxon>
    </lineage>
</organism>
<proteinExistence type="predicted"/>
<reference evidence="1" key="1">
    <citation type="journal article" date="2013" name="Nat. Commun.">
        <title>Whole-genome sequencing of Oryza brachyantha reveals mechanisms underlying Oryza genome evolution.</title>
        <authorList>
            <person name="Chen J."/>
            <person name="Huang Q."/>
            <person name="Gao D."/>
            <person name="Wang J."/>
            <person name="Lang Y."/>
            <person name="Liu T."/>
            <person name="Li B."/>
            <person name="Bai Z."/>
            <person name="Luis Goicoechea J."/>
            <person name="Liang C."/>
            <person name="Chen C."/>
            <person name="Zhang W."/>
            <person name="Sun S."/>
            <person name="Liao Y."/>
            <person name="Zhang X."/>
            <person name="Yang L."/>
            <person name="Song C."/>
            <person name="Wang M."/>
            <person name="Shi J."/>
            <person name="Liu G."/>
            <person name="Liu J."/>
            <person name="Zhou H."/>
            <person name="Zhou W."/>
            <person name="Yu Q."/>
            <person name="An N."/>
            <person name="Chen Y."/>
            <person name="Cai Q."/>
            <person name="Wang B."/>
            <person name="Liu B."/>
            <person name="Min J."/>
            <person name="Huang Y."/>
            <person name="Wu H."/>
            <person name="Li Z."/>
            <person name="Zhang Y."/>
            <person name="Yin Y."/>
            <person name="Song W."/>
            <person name="Jiang J."/>
            <person name="Jackson S.A."/>
            <person name="Wing R.A."/>
            <person name="Wang J."/>
            <person name="Chen M."/>
        </authorList>
    </citation>
    <scope>NUCLEOTIDE SEQUENCE [LARGE SCALE GENOMIC DNA]</scope>
    <source>
        <strain evidence="1">cv. IRGC 101232</strain>
    </source>
</reference>
<dbReference type="HOGENOM" id="CLU_1498547_0_0_1"/>
<name>J3MRF7_ORYBR</name>
<protein>
    <submittedName>
        <fullName evidence="1">Uncharacterized protein</fullName>
    </submittedName>
</protein>
<dbReference type="Proteomes" id="UP000006038">
    <property type="component" value="Chromosome 8"/>
</dbReference>
<keyword evidence="2" id="KW-1185">Reference proteome</keyword>
<dbReference type="AlphaFoldDB" id="J3MRF7"/>